<dbReference type="PANTHER" id="PTHR21660">
    <property type="entry name" value="THIOESTERASE SUPERFAMILY MEMBER-RELATED"/>
    <property type="match status" value="1"/>
</dbReference>
<dbReference type="GO" id="GO:0047617">
    <property type="term" value="F:fatty acyl-CoA hydrolase activity"/>
    <property type="evidence" value="ECO:0007669"/>
    <property type="project" value="InterPro"/>
</dbReference>
<keyword evidence="5" id="KW-1185">Reference proteome</keyword>
<dbReference type="Pfam" id="PF03061">
    <property type="entry name" value="4HBT"/>
    <property type="match status" value="1"/>
</dbReference>
<evidence type="ECO:0000256" key="1">
    <source>
        <dbReference type="ARBA" id="ARBA00008324"/>
    </source>
</evidence>
<organism evidence="4 5">
    <name type="scientific">Coniochaeta hoffmannii</name>
    <dbReference type="NCBI Taxonomy" id="91930"/>
    <lineage>
        <taxon>Eukaryota</taxon>
        <taxon>Fungi</taxon>
        <taxon>Dikarya</taxon>
        <taxon>Ascomycota</taxon>
        <taxon>Pezizomycotina</taxon>
        <taxon>Sordariomycetes</taxon>
        <taxon>Sordariomycetidae</taxon>
        <taxon>Coniochaetales</taxon>
        <taxon>Coniochaetaceae</taxon>
        <taxon>Coniochaeta</taxon>
    </lineage>
</organism>
<proteinExistence type="inferred from homology"/>
<sequence>MPAPKVHSPEEATPYDLSSLLHLPASEERIRRFVDMMIAEEKKPGKRSWMAEVLPYLTMLSSAPAAGEKGPSVRFRLEVQHVHSNAIGHMQGGCVSTLLDYVTSLSLGLMNEPGFWFFLGVTRTLTVTLLRPIPIGEVIVIEGEVVHAGRRLANLRGRITRESDGAVLAVCEHEKVNSDPPASVIPVEKSKL</sequence>
<dbReference type="SUPFAM" id="SSF54637">
    <property type="entry name" value="Thioesterase/thiol ester dehydrase-isomerase"/>
    <property type="match status" value="1"/>
</dbReference>
<dbReference type="AlphaFoldDB" id="A0AA38SIA2"/>
<evidence type="ECO:0000256" key="2">
    <source>
        <dbReference type="ARBA" id="ARBA00022801"/>
    </source>
</evidence>
<dbReference type="Proteomes" id="UP001174691">
    <property type="component" value="Unassembled WGS sequence"/>
</dbReference>
<gene>
    <name evidence="4" type="ORF">NKR19_g1511</name>
</gene>
<dbReference type="EMBL" id="JANBVN010000014">
    <property type="protein sequence ID" value="KAJ9162192.1"/>
    <property type="molecule type" value="Genomic_DNA"/>
</dbReference>
<dbReference type="PANTHER" id="PTHR21660:SF1">
    <property type="entry name" value="ACYL-COENZYME A THIOESTERASE 13"/>
    <property type="match status" value="1"/>
</dbReference>
<reference evidence="4" key="1">
    <citation type="submission" date="2022-07" db="EMBL/GenBank/DDBJ databases">
        <title>Fungi with potential for degradation of polypropylene.</title>
        <authorList>
            <person name="Gostincar C."/>
        </authorList>
    </citation>
    <scope>NUCLEOTIDE SEQUENCE</scope>
    <source>
        <strain evidence="4">EXF-13287</strain>
    </source>
</reference>
<dbReference type="Gene3D" id="3.10.129.10">
    <property type="entry name" value="Hotdog Thioesterase"/>
    <property type="match status" value="1"/>
</dbReference>
<dbReference type="InterPro" id="IPR006683">
    <property type="entry name" value="Thioestr_dom"/>
</dbReference>
<evidence type="ECO:0000259" key="3">
    <source>
        <dbReference type="Pfam" id="PF03061"/>
    </source>
</evidence>
<accession>A0AA38SIA2</accession>
<name>A0AA38SIA2_9PEZI</name>
<feature type="domain" description="Thioesterase" evidence="3">
    <location>
        <begin position="88"/>
        <end position="165"/>
    </location>
</feature>
<dbReference type="InterPro" id="IPR039298">
    <property type="entry name" value="ACOT13"/>
</dbReference>
<dbReference type="CDD" id="cd03443">
    <property type="entry name" value="PaaI_thioesterase"/>
    <property type="match status" value="1"/>
</dbReference>
<dbReference type="InterPro" id="IPR029069">
    <property type="entry name" value="HotDog_dom_sf"/>
</dbReference>
<evidence type="ECO:0000313" key="4">
    <source>
        <dbReference type="EMBL" id="KAJ9162192.1"/>
    </source>
</evidence>
<evidence type="ECO:0000313" key="5">
    <source>
        <dbReference type="Proteomes" id="UP001174691"/>
    </source>
</evidence>
<protein>
    <recommendedName>
        <fullName evidence="3">Thioesterase domain-containing protein</fullName>
    </recommendedName>
</protein>
<comment type="caution">
    <text evidence="4">The sequence shown here is derived from an EMBL/GenBank/DDBJ whole genome shotgun (WGS) entry which is preliminary data.</text>
</comment>
<keyword evidence="2" id="KW-0378">Hydrolase</keyword>
<comment type="similarity">
    <text evidence="1">Belongs to the thioesterase PaaI family.</text>
</comment>